<evidence type="ECO:0000256" key="3">
    <source>
        <dbReference type="ARBA" id="ARBA00022692"/>
    </source>
</evidence>
<dbReference type="EMBL" id="NCVQ01000007">
    <property type="protein sequence ID" value="PWZ16413.1"/>
    <property type="molecule type" value="Genomic_DNA"/>
</dbReference>
<evidence type="ECO:0000256" key="5">
    <source>
        <dbReference type="ARBA" id="ARBA00023136"/>
    </source>
</evidence>
<protein>
    <submittedName>
        <fullName evidence="7">Tetraspanin-2</fullName>
    </submittedName>
</protein>
<dbReference type="Proteomes" id="UP000251960">
    <property type="component" value="Chromosome 6"/>
</dbReference>
<feature type="transmembrane region" description="Helical" evidence="6">
    <location>
        <begin position="6"/>
        <end position="29"/>
    </location>
</feature>
<keyword evidence="4 6" id="KW-1133">Transmembrane helix</keyword>
<evidence type="ECO:0000256" key="1">
    <source>
        <dbReference type="ARBA" id="ARBA00004141"/>
    </source>
</evidence>
<dbReference type="InterPro" id="IPR018499">
    <property type="entry name" value="Tetraspanin/Peripherin"/>
</dbReference>
<sequence length="355" mass="37868">MAVSNNITACINFLVLLCTIPIAATGLWLASRHGSEDCARLARWPVAVLGALLLLVALAGFAGAYWNRRGLLACYLFAMAALITLLLALLVFAFAVAHDSGAYPAPGRAYQDYRLQGYSSWLRGYVADDPRRWEGVRACVAASGTCRKLAMDRSFIVPEQFYMSHLSPIESGCCKPPTVCGYAYASPTAWTGPAASPVADADCAAWSNDPGQLCYACASCKAGVLGGLREQWRGATVPLLVATVALIFVYVSGCCKPPTVCGYAYASPTAWTGPAASPAADADCAVWSNDPGQLCYACASCKAGVLGGLREQWRRATVPLLVATVALIFVYVVGCSAFRNAQTEDLFRRYKWGNY</sequence>
<comment type="similarity">
    <text evidence="2">Belongs to the tetraspanin (TM4SF) family.</text>
</comment>
<reference evidence="7 8" key="1">
    <citation type="journal article" date="2018" name="Nat. Genet.">
        <title>Extensive intraspecific gene order and gene structural variations between Mo17 and other maize genomes.</title>
        <authorList>
            <person name="Sun S."/>
            <person name="Zhou Y."/>
            <person name="Chen J."/>
            <person name="Shi J."/>
            <person name="Zhao H."/>
            <person name="Zhao H."/>
            <person name="Song W."/>
            <person name="Zhang M."/>
            <person name="Cui Y."/>
            <person name="Dong X."/>
            <person name="Liu H."/>
            <person name="Ma X."/>
            <person name="Jiao Y."/>
            <person name="Wang B."/>
            <person name="Wei X."/>
            <person name="Stein J.C."/>
            <person name="Glaubitz J.C."/>
            <person name="Lu F."/>
            <person name="Yu G."/>
            <person name="Liang C."/>
            <person name="Fengler K."/>
            <person name="Li B."/>
            <person name="Rafalski A."/>
            <person name="Schnable P.S."/>
            <person name="Ware D.H."/>
            <person name="Buckler E.S."/>
            <person name="Lai J."/>
        </authorList>
    </citation>
    <scope>NUCLEOTIDE SEQUENCE [LARGE SCALE GENOMIC DNA]</scope>
    <source>
        <strain evidence="8">cv. Missouri 17</strain>
        <tissue evidence="7">Seedling</tissue>
    </source>
</reference>
<dbReference type="GO" id="GO:0009734">
    <property type="term" value="P:auxin-activated signaling pathway"/>
    <property type="evidence" value="ECO:0007669"/>
    <property type="project" value="InterPro"/>
</dbReference>
<dbReference type="ExpressionAtlas" id="A0A3L6E7R8">
    <property type="expression patterns" value="baseline and differential"/>
</dbReference>
<comment type="subcellular location">
    <subcellularLocation>
        <location evidence="1">Membrane</location>
        <topology evidence="1">Multi-pass membrane protein</topology>
    </subcellularLocation>
</comment>
<dbReference type="InterPro" id="IPR044991">
    <property type="entry name" value="TET_plant"/>
</dbReference>
<evidence type="ECO:0000313" key="7">
    <source>
        <dbReference type="EMBL" id="PWZ16413.1"/>
    </source>
</evidence>
<feature type="transmembrane region" description="Helical" evidence="6">
    <location>
        <begin position="316"/>
        <end position="338"/>
    </location>
</feature>
<name>A0A3L6E7R8_MAIZE</name>
<evidence type="ECO:0000313" key="8">
    <source>
        <dbReference type="Proteomes" id="UP000251960"/>
    </source>
</evidence>
<dbReference type="Pfam" id="PF00335">
    <property type="entry name" value="Tetraspanin"/>
    <property type="match status" value="1"/>
</dbReference>
<keyword evidence="5 6" id="KW-0472">Membrane</keyword>
<dbReference type="GO" id="GO:0016020">
    <property type="term" value="C:membrane"/>
    <property type="evidence" value="ECO:0007669"/>
    <property type="project" value="UniProtKB-SubCell"/>
</dbReference>
<feature type="transmembrane region" description="Helical" evidence="6">
    <location>
        <begin position="72"/>
        <end position="97"/>
    </location>
</feature>
<feature type="transmembrane region" description="Helical" evidence="6">
    <location>
        <begin position="41"/>
        <end position="66"/>
    </location>
</feature>
<proteinExistence type="inferred from homology"/>
<evidence type="ECO:0000256" key="6">
    <source>
        <dbReference type="SAM" id="Phobius"/>
    </source>
</evidence>
<dbReference type="PANTHER" id="PTHR32191">
    <property type="entry name" value="TETRASPANIN-8-RELATED"/>
    <property type="match status" value="1"/>
</dbReference>
<keyword evidence="3 6" id="KW-0812">Transmembrane</keyword>
<evidence type="ECO:0000256" key="2">
    <source>
        <dbReference type="ARBA" id="ARBA00006840"/>
    </source>
</evidence>
<dbReference type="AlphaFoldDB" id="A0A3L6E7R8"/>
<evidence type="ECO:0000256" key="4">
    <source>
        <dbReference type="ARBA" id="ARBA00022989"/>
    </source>
</evidence>
<organism evidence="7 8">
    <name type="scientific">Zea mays</name>
    <name type="common">Maize</name>
    <dbReference type="NCBI Taxonomy" id="4577"/>
    <lineage>
        <taxon>Eukaryota</taxon>
        <taxon>Viridiplantae</taxon>
        <taxon>Streptophyta</taxon>
        <taxon>Embryophyta</taxon>
        <taxon>Tracheophyta</taxon>
        <taxon>Spermatophyta</taxon>
        <taxon>Magnoliopsida</taxon>
        <taxon>Liliopsida</taxon>
        <taxon>Poales</taxon>
        <taxon>Poaceae</taxon>
        <taxon>PACMAD clade</taxon>
        <taxon>Panicoideae</taxon>
        <taxon>Andropogonodae</taxon>
        <taxon>Andropogoneae</taxon>
        <taxon>Tripsacinae</taxon>
        <taxon>Zea</taxon>
    </lineage>
</organism>
<comment type="caution">
    <text evidence="7">The sequence shown here is derived from an EMBL/GenBank/DDBJ whole genome shotgun (WGS) entry which is preliminary data.</text>
</comment>
<accession>A0A3L6E7R8</accession>
<gene>
    <name evidence="7" type="primary">TET2_2</name>
    <name evidence="7" type="ORF">Zm00014a_016797</name>
</gene>